<reference evidence="2" key="1">
    <citation type="submission" date="2020-11" db="EMBL/GenBank/DDBJ databases">
        <title>Sequencing the genomes of 1000 actinobacteria strains.</title>
        <authorList>
            <person name="Klenk H.-P."/>
        </authorList>
    </citation>
    <scope>NUCLEOTIDE SEQUENCE</scope>
    <source>
        <strain evidence="2">DSM 43175</strain>
    </source>
</reference>
<dbReference type="PANTHER" id="PTHR43784:SF2">
    <property type="entry name" value="GDSL-LIKE LIPASE_ACYLHYDROLASE, PUTATIVE (AFU_ORTHOLOGUE AFUA_2G00820)-RELATED"/>
    <property type="match status" value="1"/>
</dbReference>
<dbReference type="SUPFAM" id="SSF52266">
    <property type="entry name" value="SGNH hydrolase"/>
    <property type="match status" value="1"/>
</dbReference>
<dbReference type="EMBL" id="JADOUA010000001">
    <property type="protein sequence ID" value="MBG6092253.1"/>
    <property type="molecule type" value="Genomic_DNA"/>
</dbReference>
<name>A0A931GLN7_9ACTN</name>
<proteinExistence type="predicted"/>
<dbReference type="InterPro" id="IPR036514">
    <property type="entry name" value="SGNH_hydro_sf"/>
</dbReference>
<protein>
    <submittedName>
        <fullName evidence="2">Lysophospholipase L1-like esterase</fullName>
    </submittedName>
</protein>
<dbReference type="InterPro" id="IPR013830">
    <property type="entry name" value="SGNH_hydro"/>
</dbReference>
<comment type="caution">
    <text evidence="2">The sequence shown here is derived from an EMBL/GenBank/DDBJ whole genome shotgun (WGS) entry which is preliminary data.</text>
</comment>
<keyword evidence="3" id="KW-1185">Reference proteome</keyword>
<dbReference type="AlphaFoldDB" id="A0A931GLN7"/>
<dbReference type="PANTHER" id="PTHR43784">
    <property type="entry name" value="GDSL-LIKE LIPASE/ACYLHYDROLASE, PUTATIVE (AFU_ORTHOLOGUE AFUA_2G00820)-RELATED"/>
    <property type="match status" value="1"/>
</dbReference>
<dbReference type="Pfam" id="PF13472">
    <property type="entry name" value="Lipase_GDSL_2"/>
    <property type="match status" value="1"/>
</dbReference>
<evidence type="ECO:0000313" key="2">
    <source>
        <dbReference type="EMBL" id="MBG6092253.1"/>
    </source>
</evidence>
<accession>A0A931GLN7</accession>
<dbReference type="Gene3D" id="3.40.50.1110">
    <property type="entry name" value="SGNH hydrolase"/>
    <property type="match status" value="1"/>
</dbReference>
<gene>
    <name evidence="2" type="ORF">IW256_006366</name>
</gene>
<evidence type="ECO:0000259" key="1">
    <source>
        <dbReference type="Pfam" id="PF13472"/>
    </source>
</evidence>
<sequence>MNLSTPPARFVQISVGTVVAAVLVAGMVRTSPARSTVSAAWRDASTLSTEGWAGAWGAAMQPPVEGNEDTGPNWSREGFADQTVRQVVRVTAGGTRARIRLSNLYGTRPLRVSGATLGRSAGGAMVWPSTMRTLTFGREKSVVIPAGREAVSDSLALPTSPLERLAVSLRFTERTGQATFHRFAMTSSYRAQGDHLSDQGADAYTQSTSSWYYLSGVEVSGTPVSRERNTVVAFGDSLMDGVGSTPGADARVPDHLAERLAAEHRPLAVVNAGIGSGKLLHDSECGGEKGLTRFRRDVLARPGVRSVIVHLGANDIGAPQTGDPCVRPSPRVTARQLIDGHRALIRAAHGRGVKVIGMTVGPMKGALFPFWSPEGEKVRQEVNDWIRTGGEYDSVADADLAMAGASDPAMPRPGYVFMDGVHPNDAGSHAIAAAVDISAL</sequence>
<dbReference type="RefSeq" id="WP_197014464.1">
    <property type="nucleotide sequence ID" value="NZ_BAABES010000012.1"/>
</dbReference>
<evidence type="ECO:0000313" key="3">
    <source>
        <dbReference type="Proteomes" id="UP000614047"/>
    </source>
</evidence>
<dbReference type="InterPro" id="IPR053140">
    <property type="entry name" value="GDSL_Rv0518-like"/>
</dbReference>
<dbReference type="CDD" id="cd01830">
    <property type="entry name" value="XynE_like"/>
    <property type="match status" value="1"/>
</dbReference>
<organism evidence="2 3">
    <name type="scientific">Actinomadura viridis</name>
    <dbReference type="NCBI Taxonomy" id="58110"/>
    <lineage>
        <taxon>Bacteria</taxon>
        <taxon>Bacillati</taxon>
        <taxon>Actinomycetota</taxon>
        <taxon>Actinomycetes</taxon>
        <taxon>Streptosporangiales</taxon>
        <taxon>Thermomonosporaceae</taxon>
        <taxon>Actinomadura</taxon>
    </lineage>
</organism>
<feature type="domain" description="SGNH hydrolase-type esterase" evidence="1">
    <location>
        <begin position="233"/>
        <end position="428"/>
    </location>
</feature>
<dbReference type="Proteomes" id="UP000614047">
    <property type="component" value="Unassembled WGS sequence"/>
</dbReference>